<gene>
    <name evidence="1" type="ORF">E2N92_10770</name>
</gene>
<organism evidence="1 2">
    <name type="scientific">Methanofollis formosanus</name>
    <dbReference type="NCBI Taxonomy" id="299308"/>
    <lineage>
        <taxon>Archaea</taxon>
        <taxon>Methanobacteriati</taxon>
        <taxon>Methanobacteriota</taxon>
        <taxon>Stenosarchaea group</taxon>
        <taxon>Methanomicrobia</taxon>
        <taxon>Methanomicrobiales</taxon>
        <taxon>Methanomicrobiaceae</taxon>
        <taxon>Methanofollis</taxon>
    </lineage>
</organism>
<dbReference type="SUPFAM" id="SSF49764">
    <property type="entry name" value="HSP20-like chaperones"/>
    <property type="match status" value="1"/>
</dbReference>
<sequence>MSNNPYEEIFKHLAEILKEAMSESSDRPRVIGCAIIAGGGGPGPEPEAHDDDGIDYEITECDRCVYITAPIPPECEDNVSAAIEGKAVTLTIGDAQETIDLESEVDEEQSSVSCNHGVLDIVCVKTE</sequence>
<evidence type="ECO:0000313" key="2">
    <source>
        <dbReference type="Proteomes" id="UP000826709"/>
    </source>
</evidence>
<proteinExistence type="predicted"/>
<reference evidence="1" key="2">
    <citation type="submission" date="2019-03" db="EMBL/GenBank/DDBJ databases">
        <authorList>
            <person name="Chen S.-C."/>
            <person name="Wu S.-Y."/>
            <person name="Lai M.-C."/>
        </authorList>
    </citation>
    <scope>NUCLEOTIDE SEQUENCE</scope>
    <source>
        <strain evidence="1">ML15</strain>
    </source>
</reference>
<keyword evidence="2" id="KW-1185">Reference proteome</keyword>
<dbReference type="OrthoDB" id="110161at2157"/>
<dbReference type="CDD" id="cd00298">
    <property type="entry name" value="ACD_sHsps_p23-like"/>
    <property type="match status" value="1"/>
</dbReference>
<dbReference type="InterPro" id="IPR008978">
    <property type="entry name" value="HSP20-like_chaperone"/>
</dbReference>
<protein>
    <submittedName>
        <fullName evidence="1">Uncharacterized protein</fullName>
    </submittedName>
</protein>
<dbReference type="EMBL" id="CP037968">
    <property type="protein sequence ID" value="QYZ79871.1"/>
    <property type="molecule type" value="Genomic_DNA"/>
</dbReference>
<dbReference type="Proteomes" id="UP000826709">
    <property type="component" value="Chromosome"/>
</dbReference>
<accession>A0A8G1A3N2</accession>
<dbReference type="RefSeq" id="WP_220681178.1">
    <property type="nucleotide sequence ID" value="NZ_CP037968.1"/>
</dbReference>
<dbReference type="KEGG" id="mfk:E2N92_10770"/>
<dbReference type="AlphaFoldDB" id="A0A8G1A3N2"/>
<name>A0A8G1A3N2_9EURY</name>
<reference evidence="1" key="1">
    <citation type="journal article" date="2005" name="Int. J. Syst. Evol. Microbiol.">
        <title>Methanofollis formosanus sp. nov., isolated from a fish pond.</title>
        <authorList>
            <person name="Wu S.Y."/>
            <person name="Chen S.C."/>
            <person name="Lai M.C."/>
        </authorList>
    </citation>
    <scope>NUCLEOTIDE SEQUENCE</scope>
    <source>
        <strain evidence="1">ML15</strain>
    </source>
</reference>
<evidence type="ECO:0000313" key="1">
    <source>
        <dbReference type="EMBL" id="QYZ79871.1"/>
    </source>
</evidence>